<reference evidence="2 3" key="1">
    <citation type="submission" date="2023-09" db="EMBL/GenBank/DDBJ databases">
        <title>Genomes of two closely related lineages of the louse Polyplax serrata with different host specificities.</title>
        <authorList>
            <person name="Martinu J."/>
            <person name="Tarabai H."/>
            <person name="Stefka J."/>
            <person name="Hypsa V."/>
        </authorList>
    </citation>
    <scope>NUCLEOTIDE SEQUENCE [LARGE SCALE GENOMIC DNA]</scope>
    <source>
        <strain evidence="2">98ZLc_SE</strain>
    </source>
</reference>
<protein>
    <submittedName>
        <fullName evidence="2">Uncharacterized protein</fullName>
    </submittedName>
</protein>
<dbReference type="Proteomes" id="UP001359485">
    <property type="component" value="Unassembled WGS sequence"/>
</dbReference>
<feature type="compositionally biased region" description="Basic and acidic residues" evidence="1">
    <location>
        <begin position="78"/>
        <end position="87"/>
    </location>
</feature>
<feature type="region of interest" description="Disordered" evidence="1">
    <location>
        <begin position="1"/>
        <end position="21"/>
    </location>
</feature>
<dbReference type="EMBL" id="JAWJWF010000045">
    <property type="protein sequence ID" value="KAK6627632.1"/>
    <property type="molecule type" value="Genomic_DNA"/>
</dbReference>
<feature type="compositionally biased region" description="Basic and acidic residues" evidence="1">
    <location>
        <begin position="7"/>
        <end position="21"/>
    </location>
</feature>
<keyword evidence="3" id="KW-1185">Reference proteome</keyword>
<name>A0ABR1AWE1_POLSC</name>
<evidence type="ECO:0000256" key="1">
    <source>
        <dbReference type="SAM" id="MobiDB-lite"/>
    </source>
</evidence>
<accession>A0ABR1AWE1</accession>
<sequence length="109" mass="12098">MIKKKSERGFSEKEASEKSSECENIRFQVFKKLELETSRRLPYMVIGDPIISLGKLIQPELMPSLRKFSFEKEKVRSCGRSDMRDGRGSSGSGSGAAAATTAAFEKNTT</sequence>
<feature type="region of interest" description="Disordered" evidence="1">
    <location>
        <begin position="78"/>
        <end position="109"/>
    </location>
</feature>
<proteinExistence type="predicted"/>
<evidence type="ECO:0000313" key="2">
    <source>
        <dbReference type="EMBL" id="KAK6627632.1"/>
    </source>
</evidence>
<comment type="caution">
    <text evidence="2">The sequence shown here is derived from an EMBL/GenBank/DDBJ whole genome shotgun (WGS) entry which is preliminary data.</text>
</comment>
<evidence type="ECO:0000313" key="3">
    <source>
        <dbReference type="Proteomes" id="UP001359485"/>
    </source>
</evidence>
<organism evidence="2 3">
    <name type="scientific">Polyplax serrata</name>
    <name type="common">Common mouse louse</name>
    <dbReference type="NCBI Taxonomy" id="468196"/>
    <lineage>
        <taxon>Eukaryota</taxon>
        <taxon>Metazoa</taxon>
        <taxon>Ecdysozoa</taxon>
        <taxon>Arthropoda</taxon>
        <taxon>Hexapoda</taxon>
        <taxon>Insecta</taxon>
        <taxon>Pterygota</taxon>
        <taxon>Neoptera</taxon>
        <taxon>Paraneoptera</taxon>
        <taxon>Psocodea</taxon>
        <taxon>Troctomorpha</taxon>
        <taxon>Phthiraptera</taxon>
        <taxon>Anoplura</taxon>
        <taxon>Polyplacidae</taxon>
        <taxon>Polyplax</taxon>
    </lineage>
</organism>
<gene>
    <name evidence="2" type="ORF">RUM44_010111</name>
</gene>